<evidence type="ECO:0000313" key="2">
    <source>
        <dbReference type="EMBL" id="KAJ8732977.1"/>
    </source>
</evidence>
<feature type="region of interest" description="Disordered" evidence="1">
    <location>
        <begin position="38"/>
        <end position="57"/>
    </location>
</feature>
<protein>
    <submittedName>
        <fullName evidence="2">Uncharacterized protein</fullName>
    </submittedName>
</protein>
<accession>A0AAD8DZZ4</accession>
<organism evidence="2 3">
    <name type="scientific">Mythimna separata</name>
    <name type="common">Oriental armyworm</name>
    <name type="synonym">Pseudaletia separata</name>
    <dbReference type="NCBI Taxonomy" id="271217"/>
    <lineage>
        <taxon>Eukaryota</taxon>
        <taxon>Metazoa</taxon>
        <taxon>Ecdysozoa</taxon>
        <taxon>Arthropoda</taxon>
        <taxon>Hexapoda</taxon>
        <taxon>Insecta</taxon>
        <taxon>Pterygota</taxon>
        <taxon>Neoptera</taxon>
        <taxon>Endopterygota</taxon>
        <taxon>Lepidoptera</taxon>
        <taxon>Glossata</taxon>
        <taxon>Ditrysia</taxon>
        <taxon>Noctuoidea</taxon>
        <taxon>Noctuidae</taxon>
        <taxon>Noctuinae</taxon>
        <taxon>Hadenini</taxon>
        <taxon>Mythimna</taxon>
    </lineage>
</organism>
<evidence type="ECO:0000256" key="1">
    <source>
        <dbReference type="SAM" id="MobiDB-lite"/>
    </source>
</evidence>
<dbReference type="AlphaFoldDB" id="A0AAD8DZZ4"/>
<feature type="compositionally biased region" description="Basic and acidic residues" evidence="1">
    <location>
        <begin position="38"/>
        <end position="52"/>
    </location>
</feature>
<keyword evidence="3" id="KW-1185">Reference proteome</keyword>
<comment type="caution">
    <text evidence="2">The sequence shown here is derived from an EMBL/GenBank/DDBJ whole genome shotgun (WGS) entry which is preliminary data.</text>
</comment>
<dbReference type="Proteomes" id="UP001231518">
    <property type="component" value="Chromosome 6"/>
</dbReference>
<name>A0AAD8DZZ4_MYTSE</name>
<gene>
    <name evidence="2" type="ORF">PYW07_015576</name>
</gene>
<evidence type="ECO:0000313" key="3">
    <source>
        <dbReference type="Proteomes" id="UP001231518"/>
    </source>
</evidence>
<reference evidence="2" key="1">
    <citation type="submission" date="2023-03" db="EMBL/GenBank/DDBJ databases">
        <title>Chromosome-level genomes of two armyworms, Mythimna separata and Mythimna loreyi, provide insights into the biosynthesis and reception of sex pheromones.</title>
        <authorList>
            <person name="Zhao H."/>
        </authorList>
    </citation>
    <scope>NUCLEOTIDE SEQUENCE</scope>
    <source>
        <strain evidence="2">BeijingLab</strain>
        <tissue evidence="2">Pupa</tissue>
    </source>
</reference>
<dbReference type="EMBL" id="JARGEI010000004">
    <property type="protein sequence ID" value="KAJ8732977.1"/>
    <property type="molecule type" value="Genomic_DNA"/>
</dbReference>
<proteinExistence type="predicted"/>
<sequence length="96" mass="11202">MLRRGMLPNAKRDMLFPGFPTMRHLKYQHAAERHAAQRQERHAVPGLPHHEAPQVSKVPGSMLRRGMLPNAKRDMLFPGFPTMRHLKYQVSRVNKR</sequence>